<feature type="transmembrane region" description="Helical" evidence="7">
    <location>
        <begin position="396"/>
        <end position="417"/>
    </location>
</feature>
<dbReference type="Proteomes" id="UP001169242">
    <property type="component" value="Unassembled WGS sequence"/>
</dbReference>
<feature type="transmembrane region" description="Helical" evidence="7">
    <location>
        <begin position="143"/>
        <end position="167"/>
    </location>
</feature>
<evidence type="ECO:0000256" key="1">
    <source>
        <dbReference type="ARBA" id="ARBA00004651"/>
    </source>
</evidence>
<proteinExistence type="predicted"/>
<keyword evidence="3" id="KW-1003">Cell membrane</keyword>
<evidence type="ECO:0000256" key="5">
    <source>
        <dbReference type="ARBA" id="ARBA00022989"/>
    </source>
</evidence>
<reference evidence="8" key="1">
    <citation type="journal article" date="2023" name="Int. J. Syst. Evol. Microbiol.">
        <title>&lt;i&gt;Holtiella tumoricola&lt;/i&gt; gen. nov. sp. nov., isolated from a human clinical sample.</title>
        <authorList>
            <person name="Allen-Vercoe E."/>
            <person name="Daigneault M.C."/>
            <person name="Vancuren S.J."/>
            <person name="Cochrane K."/>
            <person name="O'Neal L.L."/>
            <person name="Sankaranarayanan K."/>
            <person name="Lawson P.A."/>
        </authorList>
    </citation>
    <scope>NUCLEOTIDE SEQUENCE</scope>
    <source>
        <strain evidence="8">CC70A</strain>
    </source>
</reference>
<feature type="transmembrane region" description="Helical" evidence="7">
    <location>
        <begin position="201"/>
        <end position="221"/>
    </location>
</feature>
<dbReference type="NCBIfam" id="TIGR00797">
    <property type="entry name" value="matE"/>
    <property type="match status" value="1"/>
</dbReference>
<evidence type="ECO:0000256" key="2">
    <source>
        <dbReference type="ARBA" id="ARBA00022448"/>
    </source>
</evidence>
<feature type="transmembrane region" description="Helical" evidence="7">
    <location>
        <begin position="327"/>
        <end position="344"/>
    </location>
</feature>
<dbReference type="PANTHER" id="PTHR43549">
    <property type="entry name" value="MULTIDRUG RESISTANCE PROTEIN YPNP-RELATED"/>
    <property type="match status" value="1"/>
</dbReference>
<dbReference type="Pfam" id="PF01554">
    <property type="entry name" value="MatE"/>
    <property type="match status" value="2"/>
</dbReference>
<evidence type="ECO:0000256" key="7">
    <source>
        <dbReference type="SAM" id="Phobius"/>
    </source>
</evidence>
<dbReference type="RefSeq" id="WP_271013693.1">
    <property type="nucleotide sequence ID" value="NZ_JAQIFT010000069.1"/>
</dbReference>
<feature type="transmembrane region" description="Helical" evidence="7">
    <location>
        <begin position="174"/>
        <end position="195"/>
    </location>
</feature>
<feature type="transmembrane region" description="Helical" evidence="7">
    <location>
        <begin position="242"/>
        <end position="266"/>
    </location>
</feature>
<keyword evidence="4 7" id="KW-0812">Transmembrane</keyword>
<comment type="subcellular location">
    <subcellularLocation>
        <location evidence="1">Cell membrane</location>
        <topology evidence="1">Multi-pass membrane protein</topology>
    </subcellularLocation>
</comment>
<organism evidence="8 9">
    <name type="scientific">Holtiella tumoricola</name>
    <dbReference type="NCBI Taxonomy" id="3018743"/>
    <lineage>
        <taxon>Bacteria</taxon>
        <taxon>Bacillati</taxon>
        <taxon>Bacillota</taxon>
        <taxon>Clostridia</taxon>
        <taxon>Lachnospirales</taxon>
        <taxon>Cellulosilyticaceae</taxon>
        <taxon>Holtiella</taxon>
    </lineage>
</organism>
<evidence type="ECO:0000313" key="9">
    <source>
        <dbReference type="Proteomes" id="UP001169242"/>
    </source>
</evidence>
<evidence type="ECO:0000256" key="6">
    <source>
        <dbReference type="ARBA" id="ARBA00023136"/>
    </source>
</evidence>
<gene>
    <name evidence="8" type="ORF">PBV87_21435</name>
</gene>
<feature type="transmembrane region" description="Helical" evidence="7">
    <location>
        <begin position="429"/>
        <end position="449"/>
    </location>
</feature>
<dbReference type="PIRSF" id="PIRSF006603">
    <property type="entry name" value="DinF"/>
    <property type="match status" value="1"/>
</dbReference>
<dbReference type="InterPro" id="IPR048279">
    <property type="entry name" value="MdtK-like"/>
</dbReference>
<dbReference type="GO" id="GO:0005886">
    <property type="term" value="C:plasma membrane"/>
    <property type="evidence" value="ECO:0007669"/>
    <property type="project" value="UniProtKB-SubCell"/>
</dbReference>
<feature type="transmembrane region" description="Helical" evidence="7">
    <location>
        <begin position="364"/>
        <end position="384"/>
    </location>
</feature>
<dbReference type="AlphaFoldDB" id="A0AA42J450"/>
<feature type="transmembrane region" description="Helical" evidence="7">
    <location>
        <begin position="278"/>
        <end position="306"/>
    </location>
</feature>
<feature type="transmembrane region" description="Helical" evidence="7">
    <location>
        <begin position="20"/>
        <end position="40"/>
    </location>
</feature>
<dbReference type="GO" id="GO:0015297">
    <property type="term" value="F:antiporter activity"/>
    <property type="evidence" value="ECO:0007669"/>
    <property type="project" value="InterPro"/>
</dbReference>
<dbReference type="GO" id="GO:0042910">
    <property type="term" value="F:xenobiotic transmembrane transporter activity"/>
    <property type="evidence" value="ECO:0007669"/>
    <property type="project" value="InterPro"/>
</dbReference>
<sequence length="470" mass="51192">MKSLLQKLKEPTDMTVGDPLKQIIIFMIPMLIGNIAQQLYNTVDSIIVGKFVGDNALAAVGSAGPIINLLLVLFIGISVGAGIMVSQYFGSKDRENLSGAIECCILLTAIVSVGLMIITPFVIRPMLNLLNTPESIIDWCYSYLLILFMGISGMAYYNILGGILRGLGDSISPLIYLLVSTILNILLDLLFVAVFDMGVAGVALATIIAQIVSAILSFIKLSKMHDVFDFSLRHLKWNKTHVATTIRLGLPSGLTQMILSFAMIIVQSLTNSYGEAFIAANVIVMRVDGFAMMPNFSFGTAMTTFAGQNVGAKQYDRVKKGAKEGTLFALATAIIITVLILIFGRNLMSIFTDTPELVDLSMRMMTILAVGYVAMAVTQCLSGIMRGAGDTMTPMWISLITTVIIRVPVAYSLAFFTRTPELPNGRCESVFISLLLSWIIGALLTIFFYKRGKWQNKAIETHAKKDDLSA</sequence>
<evidence type="ECO:0000313" key="8">
    <source>
        <dbReference type="EMBL" id="MDA3734041.1"/>
    </source>
</evidence>
<keyword evidence="9" id="KW-1185">Reference proteome</keyword>
<evidence type="ECO:0000256" key="4">
    <source>
        <dbReference type="ARBA" id="ARBA00022692"/>
    </source>
</evidence>
<dbReference type="InterPro" id="IPR002528">
    <property type="entry name" value="MATE_fam"/>
</dbReference>
<dbReference type="CDD" id="cd13138">
    <property type="entry name" value="MATE_yoeA_like"/>
    <property type="match status" value="1"/>
</dbReference>
<keyword evidence="2" id="KW-0813">Transport</keyword>
<comment type="caution">
    <text evidence="8">The sequence shown here is derived from an EMBL/GenBank/DDBJ whole genome shotgun (WGS) entry which is preliminary data.</text>
</comment>
<accession>A0AA42J450</accession>
<protein>
    <submittedName>
        <fullName evidence="8">MATE family efflux transporter</fullName>
    </submittedName>
</protein>
<keyword evidence="5 7" id="KW-1133">Transmembrane helix</keyword>
<dbReference type="EMBL" id="JAQIFT010000069">
    <property type="protein sequence ID" value="MDA3734041.1"/>
    <property type="molecule type" value="Genomic_DNA"/>
</dbReference>
<keyword evidence="6 7" id="KW-0472">Membrane</keyword>
<dbReference type="PANTHER" id="PTHR43549:SF3">
    <property type="entry name" value="MULTIDRUG RESISTANCE PROTEIN YPNP-RELATED"/>
    <property type="match status" value="1"/>
</dbReference>
<feature type="transmembrane region" description="Helical" evidence="7">
    <location>
        <begin position="97"/>
        <end position="123"/>
    </location>
</feature>
<name>A0AA42J450_9FIRM</name>
<dbReference type="InterPro" id="IPR052031">
    <property type="entry name" value="Membrane_Transporter-Flippase"/>
</dbReference>
<evidence type="ECO:0000256" key="3">
    <source>
        <dbReference type="ARBA" id="ARBA00022475"/>
    </source>
</evidence>
<feature type="transmembrane region" description="Helical" evidence="7">
    <location>
        <begin position="60"/>
        <end position="85"/>
    </location>
</feature>